<dbReference type="RefSeq" id="WP_349230180.1">
    <property type="nucleotide sequence ID" value="NZ_JBBMFJ010000032.1"/>
</dbReference>
<feature type="compositionally biased region" description="Basic and acidic residues" evidence="1">
    <location>
        <begin position="68"/>
        <end position="82"/>
    </location>
</feature>
<dbReference type="EMBL" id="JBBMFJ010000032">
    <property type="protein sequence ID" value="MEQ2564129.1"/>
    <property type="molecule type" value="Genomic_DNA"/>
</dbReference>
<protein>
    <submittedName>
        <fullName evidence="2">Uncharacterized protein</fullName>
    </submittedName>
</protein>
<feature type="region of interest" description="Disordered" evidence="1">
    <location>
        <begin position="33"/>
        <end position="82"/>
    </location>
</feature>
<organism evidence="2 3">
    <name type="scientific">Ventrimonas faecis</name>
    <dbReference type="NCBI Taxonomy" id="3133170"/>
    <lineage>
        <taxon>Bacteria</taxon>
        <taxon>Bacillati</taxon>
        <taxon>Bacillota</taxon>
        <taxon>Clostridia</taxon>
        <taxon>Lachnospirales</taxon>
        <taxon>Lachnospiraceae</taxon>
        <taxon>Ventrimonas</taxon>
    </lineage>
</organism>
<name>A0ABV1HP76_9FIRM</name>
<reference evidence="2 3" key="1">
    <citation type="submission" date="2024-03" db="EMBL/GenBank/DDBJ databases">
        <title>Human intestinal bacterial collection.</title>
        <authorList>
            <person name="Pauvert C."/>
            <person name="Hitch T.C.A."/>
            <person name="Clavel T."/>
        </authorList>
    </citation>
    <scope>NUCLEOTIDE SEQUENCE [LARGE SCALE GENOMIC DNA]</scope>
    <source>
        <strain evidence="2 3">CLA-AP-H27</strain>
    </source>
</reference>
<evidence type="ECO:0000313" key="3">
    <source>
        <dbReference type="Proteomes" id="UP001437460"/>
    </source>
</evidence>
<feature type="compositionally biased region" description="Polar residues" evidence="1">
    <location>
        <begin position="53"/>
        <end position="66"/>
    </location>
</feature>
<proteinExistence type="predicted"/>
<evidence type="ECO:0000313" key="2">
    <source>
        <dbReference type="EMBL" id="MEQ2564129.1"/>
    </source>
</evidence>
<evidence type="ECO:0000256" key="1">
    <source>
        <dbReference type="SAM" id="MobiDB-lite"/>
    </source>
</evidence>
<accession>A0ABV1HP76</accession>
<gene>
    <name evidence="2" type="ORF">WMO41_13320</name>
</gene>
<comment type="caution">
    <text evidence="2">The sequence shown here is derived from an EMBL/GenBank/DDBJ whole genome shotgun (WGS) entry which is preliminary data.</text>
</comment>
<keyword evidence="3" id="KW-1185">Reference proteome</keyword>
<sequence length="82" mass="9246">MEQFTVTGYQTISEYGREDECYFEEDGRLVMDAETAESVTENDSVTEHDTEESGNTKAGSESADTQSDTEKQADRRNDEYGK</sequence>
<dbReference type="Proteomes" id="UP001437460">
    <property type="component" value="Unassembled WGS sequence"/>
</dbReference>